<sequence length="129" mass="14108">MKTVLSKEKDCLGLGKLLALNLIERKAKVIIVSESDEKSKQLAEQKSTKEAIRPHLPIQLLVDNNVVAILHSFLEVNPNDIALDLIECKISGSIVNVSNQAAVDGLIRVMAMELGSHQTLLNKVAGWKT</sequence>
<name>A0A818VGV5_9BILA</name>
<comment type="caution">
    <text evidence="1">The sequence shown here is derived from an EMBL/GenBank/DDBJ whole genome shotgun (WGS) entry which is preliminary data.</text>
</comment>
<evidence type="ECO:0000313" key="1">
    <source>
        <dbReference type="EMBL" id="CAF3708652.1"/>
    </source>
</evidence>
<protein>
    <submittedName>
        <fullName evidence="1">Uncharacterized protein</fullName>
    </submittedName>
</protein>
<gene>
    <name evidence="1" type="ORF">OXD698_LOCUS12799</name>
</gene>
<evidence type="ECO:0000313" key="2">
    <source>
        <dbReference type="Proteomes" id="UP000663844"/>
    </source>
</evidence>
<reference evidence="1" key="1">
    <citation type="submission" date="2021-02" db="EMBL/GenBank/DDBJ databases">
        <authorList>
            <person name="Nowell W R."/>
        </authorList>
    </citation>
    <scope>NUCLEOTIDE SEQUENCE</scope>
</reference>
<dbReference type="SUPFAM" id="SSF51735">
    <property type="entry name" value="NAD(P)-binding Rossmann-fold domains"/>
    <property type="match status" value="1"/>
</dbReference>
<dbReference type="InterPro" id="IPR036291">
    <property type="entry name" value="NAD(P)-bd_dom_sf"/>
</dbReference>
<organism evidence="1 2">
    <name type="scientific">Adineta steineri</name>
    <dbReference type="NCBI Taxonomy" id="433720"/>
    <lineage>
        <taxon>Eukaryota</taxon>
        <taxon>Metazoa</taxon>
        <taxon>Spiralia</taxon>
        <taxon>Gnathifera</taxon>
        <taxon>Rotifera</taxon>
        <taxon>Eurotatoria</taxon>
        <taxon>Bdelloidea</taxon>
        <taxon>Adinetida</taxon>
        <taxon>Adinetidae</taxon>
        <taxon>Adineta</taxon>
    </lineage>
</organism>
<dbReference type="EMBL" id="CAJOAZ010000756">
    <property type="protein sequence ID" value="CAF3708652.1"/>
    <property type="molecule type" value="Genomic_DNA"/>
</dbReference>
<proteinExistence type="predicted"/>
<dbReference type="AlphaFoldDB" id="A0A818VGV5"/>
<accession>A0A818VGV5</accession>
<dbReference type="Proteomes" id="UP000663844">
    <property type="component" value="Unassembled WGS sequence"/>
</dbReference>